<name>A0A5N5ICM8_9ROSA</name>
<dbReference type="PANTHER" id="PTHR32009">
    <property type="entry name" value="TMV RESISTANCE PROTEIN N-LIKE"/>
    <property type="match status" value="1"/>
</dbReference>
<dbReference type="EMBL" id="SMOL01000004">
    <property type="protein sequence ID" value="KAB2636272.1"/>
    <property type="molecule type" value="Genomic_DNA"/>
</dbReference>
<dbReference type="GO" id="GO:0007165">
    <property type="term" value="P:signal transduction"/>
    <property type="evidence" value="ECO:0007669"/>
    <property type="project" value="InterPro"/>
</dbReference>
<dbReference type="InterPro" id="IPR000157">
    <property type="entry name" value="TIR_dom"/>
</dbReference>
<dbReference type="SMART" id="SM00255">
    <property type="entry name" value="TIR"/>
    <property type="match status" value="1"/>
</dbReference>
<evidence type="ECO:0000256" key="1">
    <source>
        <dbReference type="ARBA" id="ARBA00023027"/>
    </source>
</evidence>
<reference evidence="4" key="2">
    <citation type="submission" date="2019-10" db="EMBL/GenBank/DDBJ databases">
        <title>A de novo genome assembly of a pear dwarfing rootstock.</title>
        <authorList>
            <person name="Wang F."/>
            <person name="Wang J."/>
            <person name="Li S."/>
            <person name="Zhang Y."/>
            <person name="Fang M."/>
            <person name="Ma L."/>
            <person name="Zhao Y."/>
            <person name="Jiang S."/>
        </authorList>
    </citation>
    <scope>NUCLEOTIDE SEQUENCE [LARGE SCALE GENOMIC DNA]</scope>
</reference>
<protein>
    <submittedName>
        <fullName evidence="3">TMV resistance protein N-like</fullName>
    </submittedName>
</protein>
<dbReference type="InterPro" id="IPR035897">
    <property type="entry name" value="Toll_tir_struct_dom_sf"/>
</dbReference>
<keyword evidence="4" id="KW-1185">Reference proteome</keyword>
<proteinExistence type="predicted"/>
<dbReference type="Pfam" id="PF01582">
    <property type="entry name" value="TIR"/>
    <property type="match status" value="1"/>
</dbReference>
<dbReference type="PANTHER" id="PTHR32009:SF159">
    <property type="entry name" value="TIR DOMAIN-CONTAINING PROTEIN"/>
    <property type="match status" value="1"/>
</dbReference>
<sequence>MKYKLWGLQVISMASSSSSAAAISSPRRKYDVFLSFRGEDTRNTFTSHLHAALLRKKLHTYIDDKLERGDEIRPALLEAIEKSKLSVIIFSKNYASSTWCLDELVHILGCKERDGQFVIPVFYDISPQDVRKQQGSYADAFAKLEERFKLEEGMDKADSIEKLVQVILNKLDCKSSSNLKGLVEIETKVEQIESLLCLDSSDVCIVGIWGMGVTPTAGFWQPLRLEVKKCGISLLYAPDVETIKSG</sequence>
<dbReference type="FunFam" id="3.40.50.10140:FF:000007">
    <property type="entry name" value="Disease resistance protein (TIR-NBS-LRR class)"/>
    <property type="match status" value="1"/>
</dbReference>
<accession>A0A5N5ICM8</accession>
<dbReference type="Gene3D" id="3.40.50.10140">
    <property type="entry name" value="Toll/interleukin-1 receptor homology (TIR) domain"/>
    <property type="match status" value="1"/>
</dbReference>
<reference evidence="3 4" key="3">
    <citation type="submission" date="2019-11" db="EMBL/GenBank/DDBJ databases">
        <title>A de novo genome assembly of a pear dwarfing rootstock.</title>
        <authorList>
            <person name="Wang F."/>
            <person name="Wang J."/>
            <person name="Li S."/>
            <person name="Zhang Y."/>
            <person name="Fang M."/>
            <person name="Ma L."/>
            <person name="Zhao Y."/>
            <person name="Jiang S."/>
        </authorList>
    </citation>
    <scope>NUCLEOTIDE SEQUENCE [LARGE SCALE GENOMIC DNA]</scope>
    <source>
        <strain evidence="3">S2</strain>
        <tissue evidence="3">Leaf</tissue>
    </source>
</reference>
<feature type="domain" description="TIR" evidence="2">
    <location>
        <begin position="28"/>
        <end position="171"/>
    </location>
</feature>
<evidence type="ECO:0000313" key="4">
    <source>
        <dbReference type="Proteomes" id="UP000327157"/>
    </source>
</evidence>
<dbReference type="Proteomes" id="UP000327157">
    <property type="component" value="Chromosome 5"/>
</dbReference>
<comment type="caution">
    <text evidence="3">The sequence shown here is derived from an EMBL/GenBank/DDBJ whole genome shotgun (WGS) entry which is preliminary data.</text>
</comment>
<keyword evidence="1" id="KW-0520">NAD</keyword>
<dbReference type="PROSITE" id="PS50104">
    <property type="entry name" value="TIR"/>
    <property type="match status" value="1"/>
</dbReference>
<dbReference type="OrthoDB" id="1905256at2759"/>
<dbReference type="SUPFAM" id="SSF52200">
    <property type="entry name" value="Toll/Interleukin receptor TIR domain"/>
    <property type="match status" value="1"/>
</dbReference>
<organism evidence="3 4">
    <name type="scientific">Pyrus ussuriensis x Pyrus communis</name>
    <dbReference type="NCBI Taxonomy" id="2448454"/>
    <lineage>
        <taxon>Eukaryota</taxon>
        <taxon>Viridiplantae</taxon>
        <taxon>Streptophyta</taxon>
        <taxon>Embryophyta</taxon>
        <taxon>Tracheophyta</taxon>
        <taxon>Spermatophyta</taxon>
        <taxon>Magnoliopsida</taxon>
        <taxon>eudicotyledons</taxon>
        <taxon>Gunneridae</taxon>
        <taxon>Pentapetalae</taxon>
        <taxon>rosids</taxon>
        <taxon>fabids</taxon>
        <taxon>Rosales</taxon>
        <taxon>Rosaceae</taxon>
        <taxon>Amygdaloideae</taxon>
        <taxon>Maleae</taxon>
        <taxon>Pyrus</taxon>
    </lineage>
</organism>
<dbReference type="AlphaFoldDB" id="A0A5N5ICM8"/>
<gene>
    <name evidence="3" type="ORF">D8674_026806</name>
</gene>
<evidence type="ECO:0000313" key="3">
    <source>
        <dbReference type="EMBL" id="KAB2636272.1"/>
    </source>
</evidence>
<reference evidence="3 4" key="1">
    <citation type="submission" date="2019-09" db="EMBL/GenBank/DDBJ databases">
        <authorList>
            <person name="Ou C."/>
        </authorList>
    </citation>
    <scope>NUCLEOTIDE SEQUENCE [LARGE SCALE GENOMIC DNA]</scope>
    <source>
        <strain evidence="3">S2</strain>
        <tissue evidence="3">Leaf</tissue>
    </source>
</reference>
<evidence type="ECO:0000259" key="2">
    <source>
        <dbReference type="PROSITE" id="PS50104"/>
    </source>
</evidence>